<evidence type="ECO:0000313" key="2">
    <source>
        <dbReference type="EMBL" id="MBN1574348.1"/>
    </source>
</evidence>
<comment type="caution">
    <text evidence="2">The sequence shown here is derived from an EMBL/GenBank/DDBJ whole genome shotgun (WGS) entry which is preliminary data.</text>
</comment>
<dbReference type="CDD" id="cd02440">
    <property type="entry name" value="AdoMet_MTases"/>
    <property type="match status" value="1"/>
</dbReference>
<organism evidence="2 3">
    <name type="scientific">Candidatus Zymogenus saltonus</name>
    <dbReference type="NCBI Taxonomy" id="2844893"/>
    <lineage>
        <taxon>Bacteria</taxon>
        <taxon>Deltaproteobacteria</taxon>
        <taxon>Candidatus Zymogenia</taxon>
        <taxon>Candidatus Zymogeniales</taxon>
        <taxon>Candidatus Zymogenaceae</taxon>
        <taxon>Candidatus Zymogenus</taxon>
    </lineage>
</organism>
<dbReference type="InterPro" id="IPR029063">
    <property type="entry name" value="SAM-dependent_MTases_sf"/>
</dbReference>
<evidence type="ECO:0000259" key="1">
    <source>
        <dbReference type="Pfam" id="PF13649"/>
    </source>
</evidence>
<feature type="domain" description="Methyltransferase" evidence="1">
    <location>
        <begin position="58"/>
        <end position="147"/>
    </location>
</feature>
<name>A0A9D8KHX1_9DELT</name>
<keyword evidence="2" id="KW-0489">Methyltransferase</keyword>
<reference evidence="2" key="2">
    <citation type="submission" date="2021-01" db="EMBL/GenBank/DDBJ databases">
        <authorList>
            <person name="Hahn C.R."/>
            <person name="Youssef N.H."/>
            <person name="Elshahed M."/>
        </authorList>
    </citation>
    <scope>NUCLEOTIDE SEQUENCE</scope>
    <source>
        <strain evidence="2">Zod_Metabat.24</strain>
    </source>
</reference>
<dbReference type="PANTHER" id="PTHR43591">
    <property type="entry name" value="METHYLTRANSFERASE"/>
    <property type="match status" value="1"/>
</dbReference>
<reference evidence="2" key="1">
    <citation type="journal article" date="2021" name="Environ. Microbiol.">
        <title>Genomic characterization of three novel Desulfobacterota classes expand the metabolic and phylogenetic diversity of the phylum.</title>
        <authorList>
            <person name="Murphy C.L."/>
            <person name="Biggerstaff J."/>
            <person name="Eichhorn A."/>
            <person name="Ewing E."/>
            <person name="Shahan R."/>
            <person name="Soriano D."/>
            <person name="Stewart S."/>
            <person name="VanMol K."/>
            <person name="Walker R."/>
            <person name="Walters P."/>
            <person name="Elshahed M.S."/>
            <person name="Youssef N.H."/>
        </authorList>
    </citation>
    <scope>NUCLEOTIDE SEQUENCE</scope>
    <source>
        <strain evidence="2">Zod_Metabat.24</strain>
    </source>
</reference>
<dbReference type="AlphaFoldDB" id="A0A9D8KHX1"/>
<dbReference type="Proteomes" id="UP000809273">
    <property type="component" value="Unassembled WGS sequence"/>
</dbReference>
<dbReference type="InterPro" id="IPR041698">
    <property type="entry name" value="Methyltransf_25"/>
</dbReference>
<dbReference type="GO" id="GO:0008168">
    <property type="term" value="F:methyltransferase activity"/>
    <property type="evidence" value="ECO:0007669"/>
    <property type="project" value="UniProtKB-KW"/>
</dbReference>
<keyword evidence="2" id="KW-0808">Transferase</keyword>
<dbReference type="Pfam" id="PF13649">
    <property type="entry name" value="Methyltransf_25"/>
    <property type="match status" value="1"/>
</dbReference>
<dbReference type="Gene3D" id="3.40.50.150">
    <property type="entry name" value="Vaccinia Virus protein VP39"/>
    <property type="match status" value="1"/>
</dbReference>
<evidence type="ECO:0000313" key="3">
    <source>
        <dbReference type="Proteomes" id="UP000809273"/>
    </source>
</evidence>
<gene>
    <name evidence="2" type="ORF">JW984_14205</name>
</gene>
<protein>
    <submittedName>
        <fullName evidence="2">Methyltransferase domain-containing protein</fullName>
    </submittedName>
</protein>
<proteinExistence type="predicted"/>
<dbReference type="SUPFAM" id="SSF53335">
    <property type="entry name" value="S-adenosyl-L-methionine-dependent methyltransferases"/>
    <property type="match status" value="1"/>
</dbReference>
<dbReference type="EMBL" id="JAFGIX010000075">
    <property type="protein sequence ID" value="MBN1574348.1"/>
    <property type="molecule type" value="Genomic_DNA"/>
</dbReference>
<dbReference type="GO" id="GO:0032259">
    <property type="term" value="P:methylation"/>
    <property type="evidence" value="ECO:0007669"/>
    <property type="project" value="UniProtKB-KW"/>
</dbReference>
<sequence length="216" mass="24416">MKEERGRKARPVRKSAADIFDKAAPFYFIIDLLSASFIREAVRRLPEHLDITRDTKMIEVCCGTGLLSRYLSGLSDHVVGVDISPKMIAKAKRGAKTLPIDFKVMDASALDFPDCSFNLVAISRGLHAMPGDLRDKVVAEVHRVTKSHALFIEPIDRPKNRIFRAVYNVAERLEGGFENYLEFVGMNFCEYLKHRGFLPEPILKKDTAAAYLCRKI</sequence>
<accession>A0A9D8KHX1</accession>